<evidence type="ECO:0000313" key="2">
    <source>
        <dbReference type="Proteomes" id="UP000030645"/>
    </source>
</evidence>
<sequence length="81" mass="9355">MIVCVKQDISFKYNQRSADTSQNAKRTFLGRIHIHTTIQIEGQHHGWREREPIPSWVALDVKSHVDSQVSMWGAWPTIAID</sequence>
<protein>
    <submittedName>
        <fullName evidence="1">Uncharacterized protein</fullName>
    </submittedName>
</protein>
<dbReference type="AlphaFoldDB" id="W9QL06"/>
<reference evidence="2" key="1">
    <citation type="submission" date="2013-01" db="EMBL/GenBank/DDBJ databases">
        <title>Draft Genome Sequence of a Mulberry Tree, Morus notabilis C.K. Schneid.</title>
        <authorList>
            <person name="He N."/>
            <person name="Zhao S."/>
        </authorList>
    </citation>
    <scope>NUCLEOTIDE SEQUENCE</scope>
</reference>
<name>W9QL06_9ROSA</name>
<dbReference type="Proteomes" id="UP000030645">
    <property type="component" value="Unassembled WGS sequence"/>
</dbReference>
<gene>
    <name evidence="1" type="ORF">L484_010606</name>
</gene>
<proteinExistence type="predicted"/>
<organism evidence="1 2">
    <name type="scientific">Morus notabilis</name>
    <dbReference type="NCBI Taxonomy" id="981085"/>
    <lineage>
        <taxon>Eukaryota</taxon>
        <taxon>Viridiplantae</taxon>
        <taxon>Streptophyta</taxon>
        <taxon>Embryophyta</taxon>
        <taxon>Tracheophyta</taxon>
        <taxon>Spermatophyta</taxon>
        <taxon>Magnoliopsida</taxon>
        <taxon>eudicotyledons</taxon>
        <taxon>Gunneridae</taxon>
        <taxon>Pentapetalae</taxon>
        <taxon>rosids</taxon>
        <taxon>fabids</taxon>
        <taxon>Rosales</taxon>
        <taxon>Moraceae</taxon>
        <taxon>Moreae</taxon>
        <taxon>Morus</taxon>
    </lineage>
</organism>
<evidence type="ECO:0000313" key="1">
    <source>
        <dbReference type="EMBL" id="EXB29547.1"/>
    </source>
</evidence>
<keyword evidence="2" id="KW-1185">Reference proteome</keyword>
<accession>W9QL06</accession>
<dbReference type="EMBL" id="KE343442">
    <property type="protein sequence ID" value="EXB29547.1"/>
    <property type="molecule type" value="Genomic_DNA"/>
</dbReference>